<protein>
    <submittedName>
        <fullName evidence="1">Uncharacterized protein</fullName>
    </submittedName>
</protein>
<name>A0A5N6VYJ7_9EURO</name>
<gene>
    <name evidence="1" type="ORF">BDV41DRAFT_536510</name>
</gene>
<keyword evidence="2" id="KW-1185">Reference proteome</keyword>
<proteinExistence type="predicted"/>
<accession>A0A5N6VYJ7</accession>
<dbReference type="AlphaFoldDB" id="A0A5N6VYJ7"/>
<reference evidence="2" key="1">
    <citation type="submission" date="2019-04" db="EMBL/GenBank/DDBJ databases">
        <title>Friends and foes A comparative genomics studyof 23 Aspergillus species from section Flavi.</title>
        <authorList>
            <consortium name="DOE Joint Genome Institute"/>
            <person name="Kjaerbolling I."/>
            <person name="Vesth T."/>
            <person name="Frisvad J.C."/>
            <person name="Nybo J.L."/>
            <person name="Theobald S."/>
            <person name="Kildgaard S."/>
            <person name="Isbrandt T."/>
            <person name="Kuo A."/>
            <person name="Sato A."/>
            <person name="Lyhne E.K."/>
            <person name="Kogle M.E."/>
            <person name="Wiebenga A."/>
            <person name="Kun R.S."/>
            <person name="Lubbers R.J."/>
            <person name="Makela M.R."/>
            <person name="Barry K."/>
            <person name="Chovatia M."/>
            <person name="Clum A."/>
            <person name="Daum C."/>
            <person name="Haridas S."/>
            <person name="He G."/>
            <person name="LaButti K."/>
            <person name="Lipzen A."/>
            <person name="Mondo S."/>
            <person name="Riley R."/>
            <person name="Salamov A."/>
            <person name="Simmons B.A."/>
            <person name="Magnuson J.K."/>
            <person name="Henrissat B."/>
            <person name="Mortensen U.H."/>
            <person name="Larsen T.O."/>
            <person name="Devries R.P."/>
            <person name="Grigoriev I.V."/>
            <person name="Machida M."/>
            <person name="Baker S.E."/>
            <person name="Andersen M.R."/>
        </authorList>
    </citation>
    <scope>NUCLEOTIDE SEQUENCE [LARGE SCALE GENOMIC DNA]</scope>
    <source>
        <strain evidence="2">CBS 130015</strain>
    </source>
</reference>
<dbReference type="Proteomes" id="UP000325433">
    <property type="component" value="Unassembled WGS sequence"/>
</dbReference>
<organism evidence="1 2">
    <name type="scientific">Aspergillus transmontanensis</name>
    <dbReference type="NCBI Taxonomy" id="1034304"/>
    <lineage>
        <taxon>Eukaryota</taxon>
        <taxon>Fungi</taxon>
        <taxon>Dikarya</taxon>
        <taxon>Ascomycota</taxon>
        <taxon>Pezizomycotina</taxon>
        <taxon>Eurotiomycetes</taxon>
        <taxon>Eurotiomycetidae</taxon>
        <taxon>Eurotiales</taxon>
        <taxon>Aspergillaceae</taxon>
        <taxon>Aspergillus</taxon>
        <taxon>Aspergillus subgen. Circumdati</taxon>
    </lineage>
</organism>
<dbReference type="EMBL" id="ML738325">
    <property type="protein sequence ID" value="KAE8313422.1"/>
    <property type="molecule type" value="Genomic_DNA"/>
</dbReference>
<sequence>MAAKGDICPTRIRPLSFSSEEERDCVYLGQTRRVLRIGCYASLSTCIWFIFQPRYTNQCF</sequence>
<evidence type="ECO:0000313" key="2">
    <source>
        <dbReference type="Proteomes" id="UP000325433"/>
    </source>
</evidence>
<evidence type="ECO:0000313" key="1">
    <source>
        <dbReference type="EMBL" id="KAE8313422.1"/>
    </source>
</evidence>